<evidence type="ECO:0000313" key="3">
    <source>
        <dbReference type="Proteomes" id="UP000294028"/>
    </source>
</evidence>
<dbReference type="Proteomes" id="UP000294028">
    <property type="component" value="Unassembled WGS sequence"/>
</dbReference>
<organism evidence="2 3">
    <name type="scientific">Halogeometricum borinquense</name>
    <dbReference type="NCBI Taxonomy" id="60847"/>
    <lineage>
        <taxon>Archaea</taxon>
        <taxon>Methanobacteriati</taxon>
        <taxon>Methanobacteriota</taxon>
        <taxon>Stenosarchaea group</taxon>
        <taxon>Halobacteria</taxon>
        <taxon>Halobacteriales</taxon>
        <taxon>Haloferacaceae</taxon>
        <taxon>Halogeometricum</taxon>
    </lineage>
</organism>
<sequence length="158" mass="16284">MKEAAVFDDSTRRRFVAGVVSVRAVGLAGCLGGRPGNETGSSGKLGETGGSETQTATAPTESSPTTVTDTAREHLGNGLVGLVEADSRSAYADSAGVAYDEGHVRIVVELGSEGNLPSSPTVDVKNRHESLVEGRAAVEDLPALAAADEVSYVRSRRQ</sequence>
<dbReference type="AlphaFoldDB" id="A0A482TFR7"/>
<gene>
    <name evidence="2" type="ORF">ELS19_00120</name>
</gene>
<dbReference type="EMBL" id="RZHH01000001">
    <property type="protein sequence ID" value="RYJ19453.1"/>
    <property type="molecule type" value="Genomic_DNA"/>
</dbReference>
<evidence type="ECO:0000256" key="1">
    <source>
        <dbReference type="SAM" id="MobiDB-lite"/>
    </source>
</evidence>
<evidence type="ECO:0000313" key="2">
    <source>
        <dbReference type="EMBL" id="RYJ19453.1"/>
    </source>
</evidence>
<protein>
    <submittedName>
        <fullName evidence="2">Uncharacterized protein</fullName>
    </submittedName>
</protein>
<feature type="compositionally biased region" description="Low complexity" evidence="1">
    <location>
        <begin position="52"/>
        <end position="68"/>
    </location>
</feature>
<name>A0A482TFR7_9EURY</name>
<proteinExistence type="predicted"/>
<reference evidence="2 3" key="1">
    <citation type="submission" date="2018-12" db="EMBL/GenBank/DDBJ databases">
        <title>Genome analysis provides insights into bioremediation potentialities of Halogeometricum borinquense strain N11.</title>
        <authorList>
            <person name="Najjari A."/>
            <person name="Youssef N."/>
            <person name="Fhoula I."/>
            <person name="Ben Dhia O."/>
            <person name="Mahjoubi M."/>
            <person name="Ouzari H.I."/>
            <person name="Cherif A."/>
        </authorList>
    </citation>
    <scope>NUCLEOTIDE SEQUENCE [LARGE SCALE GENOMIC DNA]</scope>
    <source>
        <strain evidence="2 3">N11</strain>
    </source>
</reference>
<accession>A0A482TFR7</accession>
<feature type="region of interest" description="Disordered" evidence="1">
    <location>
        <begin position="28"/>
        <end position="70"/>
    </location>
</feature>
<comment type="caution">
    <text evidence="2">The sequence shown here is derived from an EMBL/GenBank/DDBJ whole genome shotgun (WGS) entry which is preliminary data.</text>
</comment>